<dbReference type="Proteomes" id="UP000192439">
    <property type="component" value="Chromosome"/>
</dbReference>
<evidence type="ECO:0000313" key="3">
    <source>
        <dbReference type="Proteomes" id="UP000192439"/>
    </source>
</evidence>
<dbReference type="EMBL" id="CP020771">
    <property type="protein sequence ID" value="ARI82669.1"/>
    <property type="molecule type" value="Genomic_DNA"/>
</dbReference>
<keyword evidence="1" id="KW-0812">Transmembrane</keyword>
<accession>A0AB33BRH0</accession>
<evidence type="ECO:0000313" key="2">
    <source>
        <dbReference type="EMBL" id="ARI82669.1"/>
    </source>
</evidence>
<evidence type="ECO:0000256" key="1">
    <source>
        <dbReference type="SAM" id="Phobius"/>
    </source>
</evidence>
<keyword evidence="3" id="KW-1185">Reference proteome</keyword>
<gene>
    <name evidence="2" type="ORF">BH695_3390</name>
</gene>
<feature type="transmembrane region" description="Helical" evidence="1">
    <location>
        <begin position="20"/>
        <end position="38"/>
    </location>
</feature>
<name>A0AB33BRH0_MICA7</name>
<protein>
    <submittedName>
        <fullName evidence="2">Uncharacterized protein</fullName>
    </submittedName>
</protein>
<keyword evidence="1" id="KW-1133">Transmembrane helix</keyword>
<organism evidence="2 3">
    <name type="scientific">Microcystis aeruginosa PCC 7806SL</name>
    <dbReference type="NCBI Taxonomy" id="1903187"/>
    <lineage>
        <taxon>Bacteria</taxon>
        <taxon>Bacillati</taxon>
        <taxon>Cyanobacteriota</taxon>
        <taxon>Cyanophyceae</taxon>
        <taxon>Oscillatoriophycideae</taxon>
        <taxon>Chroococcales</taxon>
        <taxon>Microcystaceae</taxon>
        <taxon>Microcystis</taxon>
    </lineage>
</organism>
<reference evidence="2 3" key="1">
    <citation type="journal article" date="2018" name="Harmful Algae">
        <title>The highly heterogeneous methylated genomes and diverse restriction-modification systems of bloom-forming Microcystis.</title>
        <authorList>
            <person name="Zhao L."/>
            <person name="Song Y."/>
            <person name="Li L."/>
            <person name="Gan N."/>
            <person name="Brand J.J."/>
            <person name="Song L."/>
        </authorList>
    </citation>
    <scope>NUCLEOTIDE SEQUENCE [LARGE SCALE GENOMIC DNA]</scope>
    <source>
        <strain evidence="2 3">PCC 7806SL</strain>
    </source>
</reference>
<proteinExistence type="predicted"/>
<dbReference type="AlphaFoldDB" id="A0AB33BRH0"/>
<keyword evidence="1" id="KW-0472">Membrane</keyword>
<sequence>MPYLPSSSLVPLSEKLDQLSLAYLFLICYFTFQGGFGIT</sequence>